<dbReference type="InterPro" id="IPR036291">
    <property type="entry name" value="NAD(P)-bd_dom_sf"/>
</dbReference>
<dbReference type="PANTHER" id="PTHR43708">
    <property type="entry name" value="CONSERVED EXPRESSED OXIDOREDUCTASE (EUROFUNG)"/>
    <property type="match status" value="1"/>
</dbReference>
<evidence type="ECO:0000259" key="3">
    <source>
        <dbReference type="Pfam" id="PF01408"/>
    </source>
</evidence>
<dbReference type="Gene3D" id="3.40.50.720">
    <property type="entry name" value="NAD(P)-binding Rossmann-like Domain"/>
    <property type="match status" value="1"/>
</dbReference>
<reference evidence="4" key="1">
    <citation type="journal article" date="2014" name="Int. J. Syst. Evol. Microbiol.">
        <title>Complete genome sequence of Corynebacterium casei LMG S-19264T (=DSM 44701T), isolated from a smear-ripened cheese.</title>
        <authorList>
            <consortium name="US DOE Joint Genome Institute (JGI-PGF)"/>
            <person name="Walter F."/>
            <person name="Albersmeier A."/>
            <person name="Kalinowski J."/>
            <person name="Ruckert C."/>
        </authorList>
    </citation>
    <scope>NUCLEOTIDE SEQUENCE</scope>
    <source>
        <strain evidence="4">VKM Ac-1020</strain>
    </source>
</reference>
<accession>A0A9W6H248</accession>
<dbReference type="SUPFAM" id="SSF51735">
    <property type="entry name" value="NAD(P)-binding Rossmann-fold domains"/>
    <property type="match status" value="1"/>
</dbReference>
<evidence type="ECO:0000256" key="2">
    <source>
        <dbReference type="ARBA" id="ARBA00023002"/>
    </source>
</evidence>
<dbReference type="GO" id="GO:0000166">
    <property type="term" value="F:nucleotide binding"/>
    <property type="evidence" value="ECO:0007669"/>
    <property type="project" value="InterPro"/>
</dbReference>
<evidence type="ECO:0000313" key="5">
    <source>
        <dbReference type="Proteomes" id="UP001142462"/>
    </source>
</evidence>
<dbReference type="Proteomes" id="UP001142462">
    <property type="component" value="Unassembled WGS sequence"/>
</dbReference>
<dbReference type="Pfam" id="PF01408">
    <property type="entry name" value="GFO_IDH_MocA"/>
    <property type="match status" value="1"/>
</dbReference>
<dbReference type="InterPro" id="IPR000683">
    <property type="entry name" value="Gfo/Idh/MocA-like_OxRdtase_N"/>
</dbReference>
<dbReference type="InterPro" id="IPR051317">
    <property type="entry name" value="Gfo/Idh/MocA_oxidoreduct"/>
</dbReference>
<evidence type="ECO:0000256" key="1">
    <source>
        <dbReference type="ARBA" id="ARBA00010928"/>
    </source>
</evidence>
<sequence length="346" mass="35949">MPTGVGIIGAGPGAAALHVPTLARLGDRFAVVHVADAGSGRAAAIAAPLGARASSSAEELLADPAVEVVVIASPPERHAGQVLAAVAAGKRGVLCEKPLALAHGEVDAVLRACREAGVALIVGTNHLHDPAWGRAKHFLIARRERVQSISVTVSLPANDRYHAAVTEFADRGVAAPARSAPDWSDAGFAAAVLRQLVLGLAIHDAPLLRDLAPRLDEVVFARPVLPIGYAIGFRAGDVLVQLATAMVPDGAEALWRVSIRTEGDGVEIDFPPSFVHVGSAEVRIRHDDGRLIRHPRAADDGYVALWRAFAAALDGDAPVEYDEIAADAHYAIDLADAVADAVRSAA</sequence>
<dbReference type="EMBL" id="BSEJ01000005">
    <property type="protein sequence ID" value="GLJ61276.1"/>
    <property type="molecule type" value="Genomic_DNA"/>
</dbReference>
<comment type="caution">
    <text evidence="4">The sequence shown here is derived from an EMBL/GenBank/DDBJ whole genome shotgun (WGS) entry which is preliminary data.</text>
</comment>
<dbReference type="Gene3D" id="3.30.360.10">
    <property type="entry name" value="Dihydrodipicolinate Reductase, domain 2"/>
    <property type="match status" value="1"/>
</dbReference>
<keyword evidence="5" id="KW-1185">Reference proteome</keyword>
<reference evidence="4" key="2">
    <citation type="submission" date="2023-01" db="EMBL/GenBank/DDBJ databases">
        <authorList>
            <person name="Sun Q."/>
            <person name="Evtushenko L."/>
        </authorList>
    </citation>
    <scope>NUCLEOTIDE SEQUENCE</scope>
    <source>
        <strain evidence="4">VKM Ac-1020</strain>
    </source>
</reference>
<evidence type="ECO:0000313" key="4">
    <source>
        <dbReference type="EMBL" id="GLJ61276.1"/>
    </source>
</evidence>
<dbReference type="PANTHER" id="PTHR43708:SF5">
    <property type="entry name" value="CONSERVED EXPRESSED OXIDOREDUCTASE (EUROFUNG)-RELATED"/>
    <property type="match status" value="1"/>
</dbReference>
<dbReference type="GO" id="GO:0016491">
    <property type="term" value="F:oxidoreductase activity"/>
    <property type="evidence" value="ECO:0007669"/>
    <property type="project" value="UniProtKB-KW"/>
</dbReference>
<protein>
    <recommendedName>
        <fullName evidence="3">Gfo/Idh/MocA-like oxidoreductase N-terminal domain-containing protein</fullName>
    </recommendedName>
</protein>
<comment type="similarity">
    <text evidence="1">Belongs to the Gfo/Idh/MocA family.</text>
</comment>
<gene>
    <name evidence="4" type="ORF">GCM10017576_14050</name>
</gene>
<dbReference type="RefSeq" id="WP_271172989.1">
    <property type="nucleotide sequence ID" value="NZ_BSEJ01000005.1"/>
</dbReference>
<dbReference type="AlphaFoldDB" id="A0A9W6H248"/>
<organism evidence="4 5">
    <name type="scientific">Microbacterium barkeri</name>
    <dbReference type="NCBI Taxonomy" id="33917"/>
    <lineage>
        <taxon>Bacteria</taxon>
        <taxon>Bacillati</taxon>
        <taxon>Actinomycetota</taxon>
        <taxon>Actinomycetes</taxon>
        <taxon>Micrococcales</taxon>
        <taxon>Microbacteriaceae</taxon>
        <taxon>Microbacterium</taxon>
    </lineage>
</organism>
<feature type="domain" description="Gfo/Idh/MocA-like oxidoreductase N-terminal" evidence="3">
    <location>
        <begin position="5"/>
        <end position="123"/>
    </location>
</feature>
<keyword evidence="2" id="KW-0560">Oxidoreductase</keyword>
<name>A0A9W6H248_9MICO</name>
<proteinExistence type="inferred from homology"/>